<feature type="compositionally biased region" description="Low complexity" evidence="1">
    <location>
        <begin position="212"/>
        <end position="234"/>
    </location>
</feature>
<evidence type="ECO:0000259" key="2">
    <source>
        <dbReference type="Pfam" id="PF14846"/>
    </source>
</evidence>
<dbReference type="PANTHER" id="PTHR18871:SF2">
    <property type="entry name" value="CENTROSOMAL PROTEIN OF 112 KDA"/>
    <property type="match status" value="1"/>
</dbReference>
<gene>
    <name evidence="3" type="ORF">TeGR_g14084</name>
</gene>
<keyword evidence="4" id="KW-1185">Reference proteome</keyword>
<dbReference type="Proteomes" id="UP001165060">
    <property type="component" value="Unassembled WGS sequence"/>
</dbReference>
<dbReference type="InterPro" id="IPR027831">
    <property type="entry name" value="DUF4485"/>
</dbReference>
<organism evidence="3 4">
    <name type="scientific">Tetraparma gracilis</name>
    <dbReference type="NCBI Taxonomy" id="2962635"/>
    <lineage>
        <taxon>Eukaryota</taxon>
        <taxon>Sar</taxon>
        <taxon>Stramenopiles</taxon>
        <taxon>Ochrophyta</taxon>
        <taxon>Bolidophyceae</taxon>
        <taxon>Parmales</taxon>
        <taxon>Triparmaceae</taxon>
        <taxon>Tetraparma</taxon>
    </lineage>
</organism>
<sequence>MASPSPPASPPPPPLLDNPSITYDSVLNNTFLNRQADYDEQVLVRQTSQAEGLNDEFSALLLQIERSYIALPRHFKIRVESWVTKLSAPMPTVSWRKNRNLTSSLLLRCVRKRDFREPFHRKPPDGPLPMLHANDRARASASLSANTSSFWGNVHHKAKRQAEWDEEDTRERGAEAEPAAAGGGRAHDLEPSRVSELPAAEAGAAPPPPASRAPSRAASAAPSRAASPGGASVASAGASVASAGASVASAAVSVQTFGAAAAHTARVGEIPTQTSRPASAASLASWAGAGPGGGRRGSTDAGESRVSPFQEQLSASQLNASQLNTSQLNVSVGSEGGGRRGSAAFAPLPTIVHSPVPVRRGSVAASAAGDQSFAEPGAAEPPRGRRASVASVAPQERGRSLTPPPPPLPAQFYQQQQQPPPQQYATPGPLNTSFNPVAPPTTTPFQYQPRYPPQQPPYPSAAQPPPPVGAGMFSDCLSPEVSQLQALVHEQGERMRLMQEQLNASQLAHALEMQRLESTHVLEMEQLRKVHGQQMDRFRLQSANGSSTHDPLASARSAPAVTGVPGHQKAWSASQLPLDQYLKYLEKFQEDSTVLSTLAKHEEVPLSLAGVGGGGGQLLLS</sequence>
<proteinExistence type="predicted"/>
<feature type="region of interest" description="Disordered" evidence="1">
    <location>
        <begin position="158"/>
        <end position="234"/>
    </location>
</feature>
<evidence type="ECO:0000256" key="1">
    <source>
        <dbReference type="SAM" id="MobiDB-lite"/>
    </source>
</evidence>
<dbReference type="InterPro" id="IPR055310">
    <property type="entry name" value="CEP112"/>
</dbReference>
<protein>
    <recommendedName>
        <fullName evidence="2">DUF4485 domain-containing protein</fullName>
    </recommendedName>
</protein>
<dbReference type="EMBL" id="BRYB01001105">
    <property type="protein sequence ID" value="GMI43000.1"/>
    <property type="molecule type" value="Genomic_DNA"/>
</dbReference>
<evidence type="ECO:0000313" key="3">
    <source>
        <dbReference type="EMBL" id="GMI43000.1"/>
    </source>
</evidence>
<feature type="compositionally biased region" description="Low complexity" evidence="1">
    <location>
        <begin position="410"/>
        <end position="427"/>
    </location>
</feature>
<comment type="caution">
    <text evidence="3">The sequence shown here is derived from an EMBL/GenBank/DDBJ whole genome shotgun (WGS) entry which is preliminary data.</text>
</comment>
<accession>A0ABQ6N8M4</accession>
<feature type="compositionally biased region" description="Polar residues" evidence="1">
    <location>
        <begin position="307"/>
        <end position="321"/>
    </location>
</feature>
<feature type="region of interest" description="Disordered" evidence="1">
    <location>
        <begin position="543"/>
        <end position="565"/>
    </location>
</feature>
<feature type="compositionally biased region" description="Pro residues" evidence="1">
    <location>
        <begin position="450"/>
        <end position="465"/>
    </location>
</feature>
<feature type="domain" description="DUF4485" evidence="2">
    <location>
        <begin position="53"/>
        <end position="131"/>
    </location>
</feature>
<reference evidence="3 4" key="1">
    <citation type="journal article" date="2023" name="Commun. Biol.">
        <title>Genome analysis of Parmales, the sister group of diatoms, reveals the evolutionary specialization of diatoms from phago-mixotrophs to photoautotrophs.</title>
        <authorList>
            <person name="Ban H."/>
            <person name="Sato S."/>
            <person name="Yoshikawa S."/>
            <person name="Yamada K."/>
            <person name="Nakamura Y."/>
            <person name="Ichinomiya M."/>
            <person name="Sato N."/>
            <person name="Blanc-Mathieu R."/>
            <person name="Endo H."/>
            <person name="Kuwata A."/>
            <person name="Ogata H."/>
        </authorList>
    </citation>
    <scope>NUCLEOTIDE SEQUENCE [LARGE SCALE GENOMIC DNA]</scope>
</reference>
<name>A0ABQ6N8M4_9STRA</name>
<dbReference type="Pfam" id="PF14846">
    <property type="entry name" value="DUF4485"/>
    <property type="match status" value="1"/>
</dbReference>
<evidence type="ECO:0000313" key="4">
    <source>
        <dbReference type="Proteomes" id="UP001165060"/>
    </source>
</evidence>
<feature type="region of interest" description="Disordered" evidence="1">
    <location>
        <begin position="271"/>
        <end position="321"/>
    </location>
</feature>
<feature type="compositionally biased region" description="Low complexity" evidence="1">
    <location>
        <begin position="275"/>
        <end position="288"/>
    </location>
</feature>
<feature type="region of interest" description="Disordered" evidence="1">
    <location>
        <begin position="362"/>
        <end position="465"/>
    </location>
</feature>
<dbReference type="PANTHER" id="PTHR18871">
    <property type="entry name" value="CENTROSOMAL PROTEIN OF 112 KDA"/>
    <property type="match status" value="1"/>
</dbReference>